<dbReference type="RefSeq" id="WP_281737102.1">
    <property type="nucleotide sequence ID" value="NZ_JAKETQ010000004.1"/>
</dbReference>
<dbReference type="Pfam" id="PF13401">
    <property type="entry name" value="AAA_22"/>
    <property type="match status" value="1"/>
</dbReference>
<dbReference type="Gene3D" id="3.40.50.300">
    <property type="entry name" value="P-loop containing nucleotide triphosphate hydrolases"/>
    <property type="match status" value="1"/>
</dbReference>
<dbReference type="EMBL" id="JALAZD010000004">
    <property type="protein sequence ID" value="MCI0129137.1"/>
    <property type="molecule type" value="Genomic_DNA"/>
</dbReference>
<dbReference type="AlphaFoldDB" id="A0AA41QRP7"/>
<protein>
    <submittedName>
        <fullName evidence="2">ATP-binding protein</fullName>
    </submittedName>
</protein>
<proteinExistence type="predicted"/>
<dbReference type="InterPro" id="IPR052026">
    <property type="entry name" value="ExeA_AAA_ATPase_DNA-bind"/>
</dbReference>
<gene>
    <name evidence="2" type="ORF">ML536_20075</name>
</gene>
<dbReference type="PANTHER" id="PTHR35894:SF5">
    <property type="entry name" value="MU-LIKE PROPHAGE FLUMU DNA TRANSPOSITION PROTEIN B"/>
    <property type="match status" value="1"/>
</dbReference>
<dbReference type="InterPro" id="IPR027417">
    <property type="entry name" value="P-loop_NTPase"/>
</dbReference>
<feature type="domain" description="ORC1/DEAH AAA+ ATPase" evidence="1">
    <location>
        <begin position="33"/>
        <end position="149"/>
    </location>
</feature>
<dbReference type="SUPFAM" id="SSF52540">
    <property type="entry name" value="P-loop containing nucleoside triphosphate hydrolases"/>
    <property type="match status" value="1"/>
</dbReference>
<dbReference type="InterPro" id="IPR049945">
    <property type="entry name" value="AAA_22"/>
</dbReference>
<keyword evidence="2" id="KW-0067">ATP-binding</keyword>
<dbReference type="Proteomes" id="UP001156140">
    <property type="component" value="Unassembled WGS sequence"/>
</dbReference>
<evidence type="ECO:0000313" key="2">
    <source>
        <dbReference type="EMBL" id="MCI0129137.1"/>
    </source>
</evidence>
<name>A0AA41QRP7_9HYPH</name>
<evidence type="ECO:0000313" key="3">
    <source>
        <dbReference type="Proteomes" id="UP001156140"/>
    </source>
</evidence>
<dbReference type="GO" id="GO:0005524">
    <property type="term" value="F:ATP binding"/>
    <property type="evidence" value="ECO:0007669"/>
    <property type="project" value="UniProtKB-KW"/>
</dbReference>
<keyword evidence="3" id="KW-1185">Reference proteome</keyword>
<evidence type="ECO:0000259" key="1">
    <source>
        <dbReference type="Pfam" id="PF13401"/>
    </source>
</evidence>
<comment type="caution">
    <text evidence="2">The sequence shown here is derived from an EMBL/GenBank/DDBJ whole genome shotgun (WGS) entry which is preliminary data.</text>
</comment>
<dbReference type="GO" id="GO:0016887">
    <property type="term" value="F:ATP hydrolysis activity"/>
    <property type="evidence" value="ECO:0007669"/>
    <property type="project" value="InterPro"/>
</dbReference>
<dbReference type="PANTHER" id="PTHR35894">
    <property type="entry name" value="GENERAL SECRETION PATHWAY PROTEIN A-RELATED"/>
    <property type="match status" value="1"/>
</dbReference>
<sequence>MNYTPVNRPAPLKNVAAFTTLIQTVVERRADLPGLACFYGKSGLGKTKAAIYGANKYRAVYVECGQFTSARSLLRQILQEVGVQNPRGTVTELIEDAVRILVSQAERPLIVDEAHWIAHKRFVDVLRELHDKSTVPVILIGEETLPKQLETFERVHNRILSWVQAYPCDLEDFTLLAGSVCAGVKIAGDLAQAIIEATTGNTRRIVVNLAAAEQKANQLGVGTLDLATFGGRQAIIGSRAPSPRGM</sequence>
<organism evidence="2 3">
    <name type="scientific">Paradevosia shaoguanensis</name>
    <dbReference type="NCBI Taxonomy" id="1335043"/>
    <lineage>
        <taxon>Bacteria</taxon>
        <taxon>Pseudomonadati</taxon>
        <taxon>Pseudomonadota</taxon>
        <taxon>Alphaproteobacteria</taxon>
        <taxon>Hyphomicrobiales</taxon>
        <taxon>Devosiaceae</taxon>
        <taxon>Paradevosia</taxon>
    </lineage>
</organism>
<accession>A0AA41QRP7</accession>
<reference evidence="2" key="1">
    <citation type="submission" date="2022-03" db="EMBL/GenBank/DDBJ databases">
        <title>The complete genome sequence of a Methyloterrigena soli.</title>
        <authorList>
            <person name="Zi Z."/>
        </authorList>
    </citation>
    <scope>NUCLEOTIDE SEQUENCE</scope>
    <source>
        <strain evidence="2">M48</strain>
    </source>
</reference>
<keyword evidence="2" id="KW-0547">Nucleotide-binding</keyword>